<evidence type="ECO:0000313" key="8">
    <source>
        <dbReference type="Proteomes" id="UP001642360"/>
    </source>
</evidence>
<sequence>MALRYGGRKLSFDVLTASTFFEDGDDDETPIYRSNSGPPIHQNGVASNPNRRKRKKKKKQLMECSISENSVTDGGIEGVMDDSVNQRVFENGNCTKELELESDCKGYNYSVSSVVCEEVVMAEGSGGGEIVCTVSSVNGPEFGNSHGWELRQRSVANGGGGGGGGGNEEAEVLDSRIDKNAKEEGRSSSGQELDLAMGKQRVEQNGDAGRRLGKGESLDWKKFMEEDPNYTFSVEKLPVKYFMEEMHGGNSLRRTTTLGNEKERERVYDTIFRLPWRCELDVVFWSYIAIQRLRAGPHLLLKILKDDNAFAAYRCWLLRLFRFVSVTVDYDANKDSYDLLEAS</sequence>
<dbReference type="EMBL" id="CAUOFW020001848">
    <property type="protein sequence ID" value="CAK9149185.1"/>
    <property type="molecule type" value="Genomic_DNA"/>
</dbReference>
<protein>
    <submittedName>
        <fullName evidence="7">Uncharacterized protein</fullName>
    </submittedName>
</protein>
<comment type="subcellular location">
    <subcellularLocation>
        <location evidence="1">Membrane</location>
        <topology evidence="1">Multi-pass membrane protein</topology>
    </subcellularLocation>
</comment>
<gene>
    <name evidence="7" type="ORF">ILEXP_LOCUS17218</name>
</gene>
<name>A0ABC8RX85_9AQUA</name>
<feature type="compositionally biased region" description="Basic and acidic residues" evidence="6">
    <location>
        <begin position="200"/>
        <end position="210"/>
    </location>
</feature>
<keyword evidence="3" id="KW-0812">Transmembrane</keyword>
<feature type="compositionally biased region" description="Basic residues" evidence="6">
    <location>
        <begin position="50"/>
        <end position="59"/>
    </location>
</feature>
<evidence type="ECO:0000313" key="7">
    <source>
        <dbReference type="EMBL" id="CAK9149185.1"/>
    </source>
</evidence>
<keyword evidence="4" id="KW-1133">Transmembrane helix</keyword>
<evidence type="ECO:0000256" key="2">
    <source>
        <dbReference type="ARBA" id="ARBA00008803"/>
    </source>
</evidence>
<proteinExistence type="inferred from homology"/>
<feature type="region of interest" description="Disordered" evidence="6">
    <location>
        <begin position="23"/>
        <end position="59"/>
    </location>
</feature>
<dbReference type="AlphaFoldDB" id="A0ABC8RX85"/>
<dbReference type="InterPro" id="IPR008010">
    <property type="entry name" value="Tatp1"/>
</dbReference>
<accession>A0ABC8RX85</accession>
<feature type="region of interest" description="Disordered" evidence="6">
    <location>
        <begin position="180"/>
        <end position="210"/>
    </location>
</feature>
<reference evidence="7 8" key="1">
    <citation type="submission" date="2024-02" db="EMBL/GenBank/DDBJ databases">
        <authorList>
            <person name="Vignale AGUSTIN F."/>
            <person name="Sosa J E."/>
            <person name="Modenutti C."/>
        </authorList>
    </citation>
    <scope>NUCLEOTIDE SEQUENCE [LARGE SCALE GENOMIC DNA]</scope>
</reference>
<keyword evidence="5" id="KW-0472">Membrane</keyword>
<dbReference type="GO" id="GO:0016020">
    <property type="term" value="C:membrane"/>
    <property type="evidence" value="ECO:0007669"/>
    <property type="project" value="UniProtKB-SubCell"/>
</dbReference>
<dbReference type="Proteomes" id="UP001642360">
    <property type="component" value="Unassembled WGS sequence"/>
</dbReference>
<keyword evidence="8" id="KW-1185">Reference proteome</keyword>
<evidence type="ECO:0000256" key="4">
    <source>
        <dbReference type="ARBA" id="ARBA00022989"/>
    </source>
</evidence>
<comment type="caution">
    <text evidence="7">The sequence shown here is derived from an EMBL/GenBank/DDBJ whole genome shotgun (WGS) entry which is preliminary data.</text>
</comment>
<evidence type="ECO:0000256" key="1">
    <source>
        <dbReference type="ARBA" id="ARBA00004141"/>
    </source>
</evidence>
<evidence type="ECO:0000256" key="6">
    <source>
        <dbReference type="SAM" id="MobiDB-lite"/>
    </source>
</evidence>
<dbReference type="PANTHER" id="PTHR13317">
    <property type="entry name" value="TRANSMEMBRANE ANTERIOR POSTERIOR TRANSFORMATION PROTEIN 1 HOMOLOG"/>
    <property type="match status" value="1"/>
</dbReference>
<dbReference type="PANTHER" id="PTHR13317:SF4">
    <property type="entry name" value="TRANSMEMBRANE ANTERIOR POSTERIOR TRANSFORMATION PROTEIN 1 HOMOLOG"/>
    <property type="match status" value="1"/>
</dbReference>
<organism evidence="7 8">
    <name type="scientific">Ilex paraguariensis</name>
    <name type="common">yerba mate</name>
    <dbReference type="NCBI Taxonomy" id="185542"/>
    <lineage>
        <taxon>Eukaryota</taxon>
        <taxon>Viridiplantae</taxon>
        <taxon>Streptophyta</taxon>
        <taxon>Embryophyta</taxon>
        <taxon>Tracheophyta</taxon>
        <taxon>Spermatophyta</taxon>
        <taxon>Magnoliopsida</taxon>
        <taxon>eudicotyledons</taxon>
        <taxon>Gunneridae</taxon>
        <taxon>Pentapetalae</taxon>
        <taxon>asterids</taxon>
        <taxon>campanulids</taxon>
        <taxon>Aquifoliales</taxon>
        <taxon>Aquifoliaceae</taxon>
        <taxon>Ilex</taxon>
    </lineage>
</organism>
<comment type="similarity">
    <text evidence="2">Belongs to the TAPT1 family.</text>
</comment>
<evidence type="ECO:0000256" key="3">
    <source>
        <dbReference type="ARBA" id="ARBA00022692"/>
    </source>
</evidence>
<evidence type="ECO:0000256" key="5">
    <source>
        <dbReference type="ARBA" id="ARBA00023136"/>
    </source>
</evidence>